<evidence type="ECO:0000313" key="2">
    <source>
        <dbReference type="EMBL" id="MBV7673238.1"/>
    </source>
</evidence>
<feature type="region of interest" description="Disordered" evidence="1">
    <location>
        <begin position="1"/>
        <end position="98"/>
    </location>
</feature>
<feature type="compositionally biased region" description="Basic and acidic residues" evidence="1">
    <location>
        <begin position="49"/>
        <end position="63"/>
    </location>
</feature>
<organism evidence="2 3">
    <name type="scientific">Streptomyces halstedii</name>
    <dbReference type="NCBI Taxonomy" id="1944"/>
    <lineage>
        <taxon>Bacteria</taxon>
        <taxon>Bacillati</taxon>
        <taxon>Actinomycetota</taxon>
        <taxon>Actinomycetes</taxon>
        <taxon>Kitasatosporales</taxon>
        <taxon>Streptomycetaceae</taxon>
        <taxon>Streptomyces</taxon>
    </lineage>
</organism>
<name>A0ABS6TYY9_STRHA</name>
<dbReference type="RefSeq" id="WP_228872779.1">
    <property type="nucleotide sequence ID" value="NZ_JAHUVW010000002.1"/>
</dbReference>
<comment type="caution">
    <text evidence="2">The sequence shown here is derived from an EMBL/GenBank/DDBJ whole genome shotgun (WGS) entry which is preliminary data.</text>
</comment>
<feature type="compositionally biased region" description="Basic and acidic residues" evidence="1">
    <location>
        <begin position="28"/>
        <end position="37"/>
    </location>
</feature>
<accession>A0ABS6TYY9</accession>
<sequence>MTYDTERTGPPATEAPGPAPEHGAARATDTDGFDRDVPPAPRTAPVAPADRHATGAVPGDRHPAPAAPAAPAREQAASRTGGGPPGDEPLIPERERDASALRMRQAVSDFVEDPRHAVEEADRAFDSIVADLTEALDARRQALRASWQGPESEARTEELRVALQHYRDAGERLLRI</sequence>
<reference evidence="2 3" key="1">
    <citation type="submission" date="2021-07" db="EMBL/GenBank/DDBJ databases">
        <title>Sequencing Streptomyces halstedii LGO-A4 genome an citrus endophytic actinomycete.</title>
        <authorList>
            <person name="Samborskyy M."/>
            <person name="Scott N."/>
            <person name="Deglau R."/>
            <person name="Dickens S."/>
            <person name="Oliveira L.G."/>
        </authorList>
    </citation>
    <scope>NUCLEOTIDE SEQUENCE [LARGE SCALE GENOMIC DNA]</scope>
    <source>
        <strain evidence="2 3">LGO-A4</strain>
    </source>
</reference>
<evidence type="ECO:0000256" key="1">
    <source>
        <dbReference type="SAM" id="MobiDB-lite"/>
    </source>
</evidence>
<dbReference type="Proteomes" id="UP000735541">
    <property type="component" value="Unassembled WGS sequence"/>
</dbReference>
<gene>
    <name evidence="2" type="ORF">STHAL_27720</name>
</gene>
<proteinExistence type="predicted"/>
<dbReference type="EMBL" id="JAHUVW010000002">
    <property type="protein sequence ID" value="MBV7673238.1"/>
    <property type="molecule type" value="Genomic_DNA"/>
</dbReference>
<keyword evidence="3" id="KW-1185">Reference proteome</keyword>
<feature type="compositionally biased region" description="Low complexity" evidence="1">
    <location>
        <begin position="8"/>
        <end position="27"/>
    </location>
</feature>
<protein>
    <submittedName>
        <fullName evidence="2">Uncharacterized protein</fullName>
    </submittedName>
</protein>
<evidence type="ECO:0000313" key="3">
    <source>
        <dbReference type="Proteomes" id="UP000735541"/>
    </source>
</evidence>